<protein>
    <recommendedName>
        <fullName evidence="3">Phosphoglycerate mutase family protein</fullName>
    </recommendedName>
</protein>
<dbReference type="SUPFAM" id="SSF53254">
    <property type="entry name" value="Phosphoglycerate mutase-like"/>
    <property type="match status" value="1"/>
</dbReference>
<evidence type="ECO:0008006" key="3">
    <source>
        <dbReference type="Google" id="ProtNLM"/>
    </source>
</evidence>
<name>U1PGH7_9ACTO</name>
<dbReference type="AlphaFoldDB" id="U1PGH7"/>
<gene>
    <name evidence="1" type="ORF">HMPREF1549_03149</name>
</gene>
<dbReference type="InterPro" id="IPR013078">
    <property type="entry name" value="His_Pase_superF_clade-1"/>
</dbReference>
<dbReference type="Gene3D" id="3.40.50.1240">
    <property type="entry name" value="Phosphoglycerate mutase-like"/>
    <property type="match status" value="1"/>
</dbReference>
<dbReference type="Proteomes" id="UP000016498">
    <property type="component" value="Unassembled WGS sequence"/>
</dbReference>
<sequence length="111" mass="12297">MSIPVHLDNDWAERDYGPVEGLTLAEARALYPATPRPGVERSAAVYERTVRALDSLVAEPGEQTVVVTHGSVLRIFLEKTGLPPRTPDNCTGFWVERSDDGWRVCGEFLSQ</sequence>
<dbReference type="EMBL" id="AWSD01000386">
    <property type="protein sequence ID" value="ERH15605.1"/>
    <property type="molecule type" value="Genomic_DNA"/>
</dbReference>
<reference evidence="1 2" key="1">
    <citation type="submission" date="2013-06" db="EMBL/GenBank/DDBJ databases">
        <authorList>
            <person name="Weinstock G."/>
            <person name="Sodergren E."/>
            <person name="Lobos E.A."/>
            <person name="Fulton L."/>
            <person name="Fulton R."/>
            <person name="Courtney L."/>
            <person name="Fronick C."/>
            <person name="O'Laughlin M."/>
            <person name="Godfrey J."/>
            <person name="Wilson R.M."/>
            <person name="Miner T."/>
            <person name="Farmer C."/>
            <person name="Delehaunty K."/>
            <person name="Cordes M."/>
            <person name="Minx P."/>
            <person name="Tomlinson C."/>
            <person name="Chen J."/>
            <person name="Wollam A."/>
            <person name="Pepin K.H."/>
            <person name="Bhonagiri V."/>
            <person name="Zhang X."/>
            <person name="Warren W."/>
            <person name="Mitreva M."/>
            <person name="Mardis E.R."/>
            <person name="Wilson R.K."/>
        </authorList>
    </citation>
    <scope>NUCLEOTIDE SEQUENCE [LARGE SCALE GENOMIC DNA]</scope>
    <source>
        <strain evidence="1 2">F0510</strain>
    </source>
</reference>
<dbReference type="InterPro" id="IPR029033">
    <property type="entry name" value="His_PPase_superfam"/>
</dbReference>
<dbReference type="HOGENOM" id="CLU_2152908_0_0_11"/>
<evidence type="ECO:0000313" key="2">
    <source>
        <dbReference type="Proteomes" id="UP000016498"/>
    </source>
</evidence>
<comment type="caution">
    <text evidence="1">The sequence shown here is derived from an EMBL/GenBank/DDBJ whole genome shotgun (WGS) entry which is preliminary data.</text>
</comment>
<organism evidence="1 2">
    <name type="scientific">Actinomyces johnsonii F0510</name>
    <dbReference type="NCBI Taxonomy" id="1227262"/>
    <lineage>
        <taxon>Bacteria</taxon>
        <taxon>Bacillati</taxon>
        <taxon>Actinomycetota</taxon>
        <taxon>Actinomycetes</taxon>
        <taxon>Actinomycetales</taxon>
        <taxon>Actinomycetaceae</taxon>
        <taxon>Actinomyces</taxon>
    </lineage>
</organism>
<evidence type="ECO:0000313" key="1">
    <source>
        <dbReference type="EMBL" id="ERH15605.1"/>
    </source>
</evidence>
<dbReference type="Pfam" id="PF00300">
    <property type="entry name" value="His_Phos_1"/>
    <property type="match status" value="1"/>
</dbReference>
<proteinExistence type="predicted"/>
<accession>U1PGH7</accession>